<dbReference type="AlphaFoldDB" id="A0A2K5AP64"/>
<evidence type="ECO:0000313" key="1">
    <source>
        <dbReference type="EMBL" id="SPC33431.1"/>
    </source>
</evidence>
<organism evidence="1 2">
    <name type="scientific">Candidatus Nitrosocaldus cavascurensis</name>
    <dbReference type="NCBI Taxonomy" id="2058097"/>
    <lineage>
        <taxon>Archaea</taxon>
        <taxon>Nitrososphaerota</taxon>
        <taxon>Nitrososphaeria</taxon>
        <taxon>Candidatus Nitrosocaldales</taxon>
        <taxon>Candidatus Nitrosocaldaceae</taxon>
        <taxon>Candidatus Nitrosocaldus</taxon>
    </lineage>
</organism>
<accession>A0A2K5AP64</accession>
<evidence type="ECO:0000313" key="2">
    <source>
        <dbReference type="Proteomes" id="UP000236248"/>
    </source>
</evidence>
<sequence>MHEYIKIVYVDKPRLNEPYMICGFPGSGYVGKLAVEHLVQELKAKPMIDIYSYSFPPQVVIRQDGTVELMKNSIYYWQDYGGRDVNSNSNSNNDLLLLTADAQPLTPEGEHLLAETIIDIAVELNTKMIFTLAAYITGVFMDKPRVYATATSADMIEGLKSRGIATMDSGSITGMNGLLLGMARLKGINGVCLLAETSGYVVDAKASQAVLKSLLEFVNMRIDMSSLEKRAKDTEMIIKALEQQARRGGMGGMVQEQFREEQEKDRDRELGYIS</sequence>
<dbReference type="InterPro" id="IPR019151">
    <property type="entry name" value="Proteasome_assmbl_chaperone_2"/>
</dbReference>
<dbReference type="InterPro" id="IPR004426">
    <property type="entry name" value="MJ1210-like"/>
</dbReference>
<dbReference type="GeneID" id="41594334"/>
<keyword evidence="2" id="KW-1185">Reference proteome</keyword>
<dbReference type="Gene3D" id="3.40.50.10900">
    <property type="entry name" value="PAC-like subunit"/>
    <property type="match status" value="1"/>
</dbReference>
<reference evidence="2" key="1">
    <citation type="submission" date="2018-01" db="EMBL/GenBank/DDBJ databases">
        <authorList>
            <person name="Kerou L M."/>
        </authorList>
    </citation>
    <scope>NUCLEOTIDE SEQUENCE [LARGE SCALE GENOMIC DNA]</scope>
    <source>
        <strain evidence="2">SCU2</strain>
    </source>
</reference>
<dbReference type="RefSeq" id="WP_103287744.1">
    <property type="nucleotide sequence ID" value="NZ_LT981265.1"/>
</dbReference>
<dbReference type="PANTHER" id="PTHR35610:SF7">
    <property type="entry name" value="3-ISOPROPYLMALATE DEHYDRATASE"/>
    <property type="match status" value="1"/>
</dbReference>
<gene>
    <name evidence="1" type="ORF">NCAV_0233</name>
</gene>
<dbReference type="Proteomes" id="UP000236248">
    <property type="component" value="Chromosome NCAV"/>
</dbReference>
<name>A0A2K5AP64_9ARCH</name>
<dbReference type="SUPFAM" id="SSF159659">
    <property type="entry name" value="Cgl1923-like"/>
    <property type="match status" value="1"/>
</dbReference>
<dbReference type="KEGG" id="ncv:NCAV_0233"/>
<dbReference type="EMBL" id="LT981265">
    <property type="protein sequence ID" value="SPC33431.1"/>
    <property type="molecule type" value="Genomic_DNA"/>
</dbReference>
<proteinExistence type="predicted"/>
<protein>
    <submittedName>
        <fullName evidence="1">Putative 3-isopropylmalate dehydratase</fullName>
    </submittedName>
</protein>
<dbReference type="Pfam" id="PF09754">
    <property type="entry name" value="PAC2"/>
    <property type="match status" value="1"/>
</dbReference>
<dbReference type="NCBIfam" id="TIGR00162">
    <property type="entry name" value="proteasome assembly chaperone family protein"/>
    <property type="match status" value="1"/>
</dbReference>
<dbReference type="PANTHER" id="PTHR35610">
    <property type="entry name" value="3-ISOPROPYLMALATE DEHYDRATASE-RELATED"/>
    <property type="match status" value="1"/>
</dbReference>
<dbReference type="InterPro" id="IPR038389">
    <property type="entry name" value="PSMG2_sf"/>
</dbReference>